<feature type="transmembrane region" description="Helical" evidence="5">
    <location>
        <begin position="217"/>
        <end position="239"/>
    </location>
</feature>
<evidence type="ECO:0000313" key="7">
    <source>
        <dbReference type="EMBL" id="MBD2292615.1"/>
    </source>
</evidence>
<dbReference type="RefSeq" id="WP_190557171.1">
    <property type="nucleotide sequence ID" value="NZ_JACJQU010000001.1"/>
</dbReference>
<proteinExistence type="predicted"/>
<evidence type="ECO:0000313" key="8">
    <source>
        <dbReference type="Proteomes" id="UP000662185"/>
    </source>
</evidence>
<name>A0A926WEF5_9NOST</name>
<feature type="domain" description="Major facilitator superfamily (MFS) profile" evidence="6">
    <location>
        <begin position="14"/>
        <end position="389"/>
    </location>
</feature>
<dbReference type="Pfam" id="PF07690">
    <property type="entry name" value="MFS_1"/>
    <property type="match status" value="1"/>
</dbReference>
<feature type="transmembrane region" description="Helical" evidence="5">
    <location>
        <begin position="138"/>
        <end position="160"/>
    </location>
</feature>
<keyword evidence="8" id="KW-1185">Reference proteome</keyword>
<feature type="transmembrane region" description="Helical" evidence="5">
    <location>
        <begin position="361"/>
        <end position="382"/>
    </location>
</feature>
<dbReference type="AlphaFoldDB" id="A0A926WEF5"/>
<dbReference type="InterPro" id="IPR020846">
    <property type="entry name" value="MFS_dom"/>
</dbReference>
<dbReference type="PROSITE" id="PS50850">
    <property type="entry name" value="MFS"/>
    <property type="match status" value="1"/>
</dbReference>
<dbReference type="SUPFAM" id="SSF103473">
    <property type="entry name" value="MFS general substrate transporter"/>
    <property type="match status" value="1"/>
</dbReference>
<comment type="subcellular location">
    <subcellularLocation>
        <location evidence="1">Cell membrane</location>
        <topology evidence="1">Multi-pass membrane protein</topology>
    </subcellularLocation>
</comment>
<keyword evidence="3 5" id="KW-1133">Transmembrane helix</keyword>
<dbReference type="PANTHER" id="PTHR23531:SF1">
    <property type="entry name" value="QUINOLENE RESISTANCE PROTEIN NORA"/>
    <property type="match status" value="1"/>
</dbReference>
<feature type="transmembrane region" description="Helical" evidence="5">
    <location>
        <begin position="49"/>
        <end position="67"/>
    </location>
</feature>
<evidence type="ECO:0000256" key="2">
    <source>
        <dbReference type="ARBA" id="ARBA00022692"/>
    </source>
</evidence>
<feature type="transmembrane region" description="Helical" evidence="5">
    <location>
        <begin position="299"/>
        <end position="323"/>
    </location>
</feature>
<comment type="caution">
    <text evidence="7">The sequence shown here is derived from an EMBL/GenBank/DDBJ whole genome shotgun (WGS) entry which is preliminary data.</text>
</comment>
<accession>A0A926WEF5</accession>
<feature type="transmembrane region" description="Helical" evidence="5">
    <location>
        <begin position="276"/>
        <end position="293"/>
    </location>
</feature>
<evidence type="ECO:0000259" key="6">
    <source>
        <dbReference type="PROSITE" id="PS50850"/>
    </source>
</evidence>
<feature type="transmembrane region" description="Helical" evidence="5">
    <location>
        <begin position="335"/>
        <end position="355"/>
    </location>
</feature>
<evidence type="ECO:0000256" key="1">
    <source>
        <dbReference type="ARBA" id="ARBA00004651"/>
    </source>
</evidence>
<gene>
    <name evidence="7" type="ORF">H6G06_03725</name>
</gene>
<dbReference type="GO" id="GO:0022857">
    <property type="term" value="F:transmembrane transporter activity"/>
    <property type="evidence" value="ECO:0007669"/>
    <property type="project" value="InterPro"/>
</dbReference>
<organism evidence="7 8">
    <name type="scientific">Anabaena sphaerica FACHB-251</name>
    <dbReference type="NCBI Taxonomy" id="2692883"/>
    <lineage>
        <taxon>Bacteria</taxon>
        <taxon>Bacillati</taxon>
        <taxon>Cyanobacteriota</taxon>
        <taxon>Cyanophyceae</taxon>
        <taxon>Nostocales</taxon>
        <taxon>Nostocaceae</taxon>
        <taxon>Anabaena</taxon>
    </lineage>
</organism>
<feature type="transmembrane region" description="Helical" evidence="5">
    <location>
        <begin position="79"/>
        <end position="98"/>
    </location>
</feature>
<sequence>MKAFDTFDANLRRNLLILFAAGLLFWSSLASLLPTLPLYIESLGASKQQIGIVMGSFAIGMLVFRPQVGMLADRRGRKIVLLIGMAVAAIAPLGYLVVKSLIPLMVIRAFHGISIAAFGTAYIALVGDLAPEHRRGEVIGYMSLVNPIGVALGPAIGGYLMAVAGYTPLFIFSAVSGSLGLLCILPIVNPPVIEKPVNSIDDGFWQLLISPRVRVPAIVLLLIGLSLGSVHTFIALYIKSTGVDLNAGLFFTAAAISSFSIRLFAGKASDKYGRGLFVTFSLVAYTFALVFIWQANSALIFLVGAVIEGAASGTAIPMISAMMTDRALPHERGRIFGVSLMGFDIGLAVAGPVVGSIAQQLGYRSMFGFATGLTVLAILIFVTQSSQNISQSLRFAFGRGEDAYALKSRV</sequence>
<dbReference type="InterPro" id="IPR011701">
    <property type="entry name" value="MFS"/>
</dbReference>
<dbReference type="InterPro" id="IPR052714">
    <property type="entry name" value="MFS_Exporter"/>
</dbReference>
<dbReference type="InterPro" id="IPR036259">
    <property type="entry name" value="MFS_trans_sf"/>
</dbReference>
<evidence type="ECO:0000256" key="5">
    <source>
        <dbReference type="SAM" id="Phobius"/>
    </source>
</evidence>
<dbReference type="PANTHER" id="PTHR23531">
    <property type="entry name" value="QUINOLENE RESISTANCE PROTEIN NORA"/>
    <property type="match status" value="1"/>
</dbReference>
<feature type="transmembrane region" description="Helical" evidence="5">
    <location>
        <begin position="245"/>
        <end position="264"/>
    </location>
</feature>
<protein>
    <submittedName>
        <fullName evidence="7">MFS transporter</fullName>
    </submittedName>
</protein>
<evidence type="ECO:0000256" key="3">
    <source>
        <dbReference type="ARBA" id="ARBA00022989"/>
    </source>
</evidence>
<reference evidence="8" key="1">
    <citation type="journal article" date="2020" name="ISME J.">
        <title>Comparative genomics reveals insights into cyanobacterial evolution and habitat adaptation.</title>
        <authorList>
            <person name="Chen M.Y."/>
            <person name="Teng W.K."/>
            <person name="Zhao L."/>
            <person name="Hu C.X."/>
            <person name="Zhou Y.K."/>
            <person name="Han B.P."/>
            <person name="Song L.R."/>
            <person name="Shu W.S."/>
        </authorList>
    </citation>
    <scope>NUCLEOTIDE SEQUENCE [LARGE SCALE GENOMIC DNA]</scope>
    <source>
        <strain evidence="8">FACHB-251</strain>
    </source>
</reference>
<feature type="transmembrane region" description="Helical" evidence="5">
    <location>
        <begin position="104"/>
        <end position="126"/>
    </location>
</feature>
<dbReference type="Gene3D" id="1.20.1250.20">
    <property type="entry name" value="MFS general substrate transporter like domains"/>
    <property type="match status" value="2"/>
</dbReference>
<dbReference type="GO" id="GO:0005886">
    <property type="term" value="C:plasma membrane"/>
    <property type="evidence" value="ECO:0007669"/>
    <property type="project" value="UniProtKB-SubCell"/>
</dbReference>
<dbReference type="Proteomes" id="UP000662185">
    <property type="component" value="Unassembled WGS sequence"/>
</dbReference>
<keyword evidence="2 5" id="KW-0812">Transmembrane</keyword>
<feature type="transmembrane region" description="Helical" evidence="5">
    <location>
        <begin position="166"/>
        <end position="188"/>
    </location>
</feature>
<dbReference type="EMBL" id="JACJQU010000001">
    <property type="protein sequence ID" value="MBD2292615.1"/>
    <property type="molecule type" value="Genomic_DNA"/>
</dbReference>
<dbReference type="CDD" id="cd17489">
    <property type="entry name" value="MFS_YfcJ_like"/>
    <property type="match status" value="1"/>
</dbReference>
<keyword evidence="4 5" id="KW-0472">Membrane</keyword>
<evidence type="ECO:0000256" key="4">
    <source>
        <dbReference type="ARBA" id="ARBA00023136"/>
    </source>
</evidence>